<organism evidence="1 2">
    <name type="scientific">Wenzhouxiangella sediminis</name>
    <dbReference type="NCBI Taxonomy" id="1792836"/>
    <lineage>
        <taxon>Bacteria</taxon>
        <taxon>Pseudomonadati</taxon>
        <taxon>Pseudomonadota</taxon>
        <taxon>Gammaproteobacteria</taxon>
        <taxon>Chromatiales</taxon>
        <taxon>Wenzhouxiangellaceae</taxon>
        <taxon>Wenzhouxiangella</taxon>
    </lineage>
</organism>
<dbReference type="Pfam" id="PF19795">
    <property type="entry name" value="DUF6279"/>
    <property type="match status" value="1"/>
</dbReference>
<proteinExistence type="predicted"/>
<evidence type="ECO:0000313" key="2">
    <source>
        <dbReference type="Proteomes" id="UP000260351"/>
    </source>
</evidence>
<dbReference type="AlphaFoldDB" id="A0A3E1KAB5"/>
<dbReference type="PROSITE" id="PS51257">
    <property type="entry name" value="PROKAR_LIPOPROTEIN"/>
    <property type="match status" value="1"/>
</dbReference>
<protein>
    <recommendedName>
        <fullName evidence="3">Lipoprotein</fullName>
    </recommendedName>
</protein>
<dbReference type="EMBL" id="QUZK01000022">
    <property type="protein sequence ID" value="RFF31257.1"/>
    <property type="molecule type" value="Genomic_DNA"/>
</dbReference>
<evidence type="ECO:0000313" key="1">
    <source>
        <dbReference type="EMBL" id="RFF31257.1"/>
    </source>
</evidence>
<dbReference type="Proteomes" id="UP000260351">
    <property type="component" value="Unassembled WGS sequence"/>
</dbReference>
<name>A0A3E1KAB5_9GAMM</name>
<gene>
    <name evidence="1" type="ORF">DZC52_05425</name>
</gene>
<comment type="caution">
    <text evidence="1">The sequence shown here is derived from an EMBL/GenBank/DDBJ whole genome shotgun (WGS) entry which is preliminary data.</text>
</comment>
<reference evidence="1 2" key="1">
    <citation type="submission" date="2018-08" db="EMBL/GenBank/DDBJ databases">
        <title>Wenzhouxiangella salilacus sp. nov., a novel bacterium isolated from a saline lake in Xinjiang Province, China.</title>
        <authorList>
            <person name="Han S."/>
        </authorList>
    </citation>
    <scope>NUCLEOTIDE SEQUENCE [LARGE SCALE GENOMIC DNA]</scope>
    <source>
        <strain evidence="1 2">XDB06</strain>
    </source>
</reference>
<sequence length="283" mass="32235">MRSIIRIAVLAAAVVLMTTGCGVKTAYNNADWLLMRSINERVSLSDEQEREVNALLEESLAWHCASELPDYAAFLRQVDEDMVAGRFSRPTLEGYGQTVSDFGRRLLAKLRPAVVDLLAGLSDEQVDELAASFEERNNELIEEAESYFDESSITERAEGFEKGMRRLSGRLTDEQRERLMTWSRALQPSAALTLQRRLRWQAEFRRVMAIRADRDRFDRAMTELLQPDLFMSDALAQRREHNRILTLEAAVDIHRLAPEEQVEALRENLAGLSEDLEQLSCSG</sequence>
<evidence type="ECO:0008006" key="3">
    <source>
        <dbReference type="Google" id="ProtNLM"/>
    </source>
</evidence>
<accession>A0A3E1KAB5</accession>
<dbReference type="OrthoDB" id="5767052at2"/>
<keyword evidence="2" id="KW-1185">Reference proteome</keyword>
<dbReference type="RefSeq" id="WP_116650105.1">
    <property type="nucleotide sequence ID" value="NZ_QUZK01000022.1"/>
</dbReference>